<gene>
    <name evidence="2" type="ORF">H1R20_g6022</name>
</gene>
<proteinExistence type="predicted"/>
<dbReference type="OrthoDB" id="3346544at2759"/>
<dbReference type="EMBL" id="JANBPK010000811">
    <property type="protein sequence ID" value="KAJ2931078.1"/>
    <property type="molecule type" value="Genomic_DNA"/>
</dbReference>
<feature type="transmembrane region" description="Helical" evidence="1">
    <location>
        <begin position="76"/>
        <end position="99"/>
    </location>
</feature>
<evidence type="ECO:0000313" key="3">
    <source>
        <dbReference type="Proteomes" id="UP001140091"/>
    </source>
</evidence>
<organism evidence="2 3">
    <name type="scientific">Candolleomyces eurysporus</name>
    <dbReference type="NCBI Taxonomy" id="2828524"/>
    <lineage>
        <taxon>Eukaryota</taxon>
        <taxon>Fungi</taxon>
        <taxon>Dikarya</taxon>
        <taxon>Basidiomycota</taxon>
        <taxon>Agaricomycotina</taxon>
        <taxon>Agaricomycetes</taxon>
        <taxon>Agaricomycetidae</taxon>
        <taxon>Agaricales</taxon>
        <taxon>Agaricineae</taxon>
        <taxon>Psathyrellaceae</taxon>
        <taxon>Candolleomyces</taxon>
    </lineage>
</organism>
<keyword evidence="1" id="KW-0812">Transmembrane</keyword>
<sequence>MLLAALAMFVFATLDVGFHVRHNLDAFVAFEGDPIEEFNNTSSWINVIKMGCYVAQTFVGDAILLWRCWIIYNRRWFVIIVPTVLWLACTVCGVFTIYVEATLDTGGGSAELLDARTLYYEHAVLDVGYEHPYNRIDRLSHLEGPA</sequence>
<accession>A0A9W8JD95</accession>
<comment type="caution">
    <text evidence="2">The sequence shown here is derived from an EMBL/GenBank/DDBJ whole genome shotgun (WGS) entry which is preliminary data.</text>
</comment>
<keyword evidence="3" id="KW-1185">Reference proteome</keyword>
<dbReference type="AlphaFoldDB" id="A0A9W8JD95"/>
<keyword evidence="1" id="KW-0472">Membrane</keyword>
<protein>
    <submittedName>
        <fullName evidence="2">Uncharacterized protein</fullName>
    </submittedName>
</protein>
<evidence type="ECO:0000313" key="2">
    <source>
        <dbReference type="EMBL" id="KAJ2931078.1"/>
    </source>
</evidence>
<evidence type="ECO:0000256" key="1">
    <source>
        <dbReference type="SAM" id="Phobius"/>
    </source>
</evidence>
<name>A0A9W8JD95_9AGAR</name>
<reference evidence="2" key="1">
    <citation type="submission" date="2022-06" db="EMBL/GenBank/DDBJ databases">
        <title>Genome Sequence of Candolleomyces eurysporus.</title>
        <authorList>
            <person name="Buettner E."/>
        </authorList>
    </citation>
    <scope>NUCLEOTIDE SEQUENCE</scope>
    <source>
        <strain evidence="2">VTCC 930004</strain>
    </source>
</reference>
<dbReference type="Proteomes" id="UP001140091">
    <property type="component" value="Unassembled WGS sequence"/>
</dbReference>
<keyword evidence="1" id="KW-1133">Transmembrane helix</keyword>
<feature type="non-terminal residue" evidence="2">
    <location>
        <position position="1"/>
    </location>
</feature>